<dbReference type="EMBL" id="CP022048">
    <property type="protein sequence ID" value="ASE38122.1"/>
    <property type="molecule type" value="Genomic_DNA"/>
</dbReference>
<evidence type="ECO:0000313" key="2">
    <source>
        <dbReference type="EMBL" id="MDX2333798.1"/>
    </source>
</evidence>
<dbReference type="Proteomes" id="UP001272940">
    <property type="component" value="Unassembled WGS sequence"/>
</dbReference>
<dbReference type="SUPFAM" id="SSF46785">
    <property type="entry name" value="Winged helix' DNA-binding domain"/>
    <property type="match status" value="1"/>
</dbReference>
<reference evidence="3" key="1">
    <citation type="submission" date="2017-06" db="EMBL/GenBank/DDBJ databases">
        <title>FDA dAtabase for Regulatory Grade micrObial Sequences (FDA-ARGOS): Supporting development and validation of Infectious Disease Dx tests.</title>
        <authorList>
            <person name="Minogue T."/>
            <person name="Wolcott M."/>
            <person name="Wasieloski L."/>
            <person name="Aguilar W."/>
            <person name="Moore D."/>
            <person name="Tallon L."/>
            <person name="Sadzewicz L."/>
            <person name="Sengamalay N."/>
            <person name="Ott S."/>
            <person name="Godinez A."/>
            <person name="Nagaraj S."/>
            <person name="Nadendla S."/>
            <person name="Geyer C."/>
            <person name="Sichtig H."/>
        </authorList>
    </citation>
    <scope>NUCLEOTIDE SEQUENCE [LARGE SCALE GENOMIC DNA]</scope>
    <source>
        <strain evidence="3">FDAARGOS_289</strain>
    </source>
</reference>
<organism evidence="1 3">
    <name type="scientific">Brevundimonas vesicularis</name>
    <name type="common">Pseudomonas vesicularis</name>
    <dbReference type="NCBI Taxonomy" id="41276"/>
    <lineage>
        <taxon>Bacteria</taxon>
        <taxon>Pseudomonadati</taxon>
        <taxon>Pseudomonadota</taxon>
        <taxon>Alphaproteobacteria</taxon>
        <taxon>Caulobacterales</taxon>
        <taxon>Caulobacteraceae</taxon>
        <taxon>Brevundimonas</taxon>
    </lineage>
</organism>
<sequence>MVEIHHRGMTTAFKVRRAFQLSMSSEWSGSAGAVSPAIRRLEAAGLLKMGEPEGARRARQLSLTPLGEAKLKAWSLDAEKASNIGLDPFRIRAGLWAMLPEVERSALFEALRRTTEAQLASLPAYGRDRDETERVAIGIVHETLKVRLAWLDGFESDRKA</sequence>
<evidence type="ECO:0000313" key="4">
    <source>
        <dbReference type="Proteomes" id="UP001272940"/>
    </source>
</evidence>
<accession>A0A1Z3U4E3</accession>
<dbReference type="InterPro" id="IPR036388">
    <property type="entry name" value="WH-like_DNA-bd_sf"/>
</dbReference>
<dbReference type="EMBL" id="JAMYEC010000001">
    <property type="protein sequence ID" value="MDX2333798.1"/>
    <property type="molecule type" value="Genomic_DNA"/>
</dbReference>
<reference evidence="2 4" key="4">
    <citation type="journal article" date="2023" name="FEMS Microbes">
        <title>Whole genomes of deep-sea sponge-associated bacteria exhibit high novel natural product potential.</title>
        <authorList>
            <person name="Hesketh-Best P.J."/>
            <person name="January G.G."/>
            <person name="Koch M.J."/>
            <person name="Warburton P.J."/>
            <person name="Howell K.L."/>
            <person name="Upton M."/>
        </authorList>
    </citation>
    <scope>NUCLEOTIDE SEQUENCE [LARGE SCALE GENOMIC DNA]</scope>
    <source>
        <strain evidence="2 4">PC206-O</strain>
    </source>
</reference>
<proteinExistence type="predicted"/>
<evidence type="ECO:0000313" key="1">
    <source>
        <dbReference type="EMBL" id="ASE38122.1"/>
    </source>
</evidence>
<reference evidence="2" key="3">
    <citation type="submission" date="2022-06" db="EMBL/GenBank/DDBJ databases">
        <authorList>
            <person name="Hesketh-Best P.J."/>
            <person name="Koch M.J."/>
        </authorList>
    </citation>
    <scope>NUCLEOTIDE SEQUENCE</scope>
    <source>
        <strain evidence="2">PC206-O</strain>
    </source>
</reference>
<dbReference type="Gene3D" id="1.10.10.10">
    <property type="entry name" value="Winged helix-like DNA-binding domain superfamily/Winged helix DNA-binding domain"/>
    <property type="match status" value="1"/>
</dbReference>
<evidence type="ECO:0000313" key="3">
    <source>
        <dbReference type="Proteomes" id="UP000197050"/>
    </source>
</evidence>
<gene>
    <name evidence="1" type="ORF">CEP68_00580</name>
    <name evidence="2" type="ORF">NJD11_02435</name>
</gene>
<dbReference type="Proteomes" id="UP000197050">
    <property type="component" value="Chromosome"/>
</dbReference>
<dbReference type="GeneID" id="34014753"/>
<dbReference type="KEGG" id="bvc:CEP68_00580"/>
<dbReference type="InterPro" id="IPR036390">
    <property type="entry name" value="WH_DNA-bd_sf"/>
</dbReference>
<dbReference type="RefSeq" id="WP_066626519.1">
    <property type="nucleotide sequence ID" value="NZ_CP022048.2"/>
</dbReference>
<protein>
    <submittedName>
        <fullName evidence="1">MarR family transcriptional regulator</fullName>
    </submittedName>
</protein>
<name>A0A1Z3U4E3_BREVE</name>
<keyword evidence="4" id="KW-1185">Reference proteome</keyword>
<reference evidence="1" key="2">
    <citation type="submission" date="2017-12" db="EMBL/GenBank/DDBJ databases">
        <title>FDA dAtabase for Regulatory Grade micrObial Sequences (FDA-ARGOS): Supporting development and validation of Infectious Disease Dx tests.</title>
        <authorList>
            <person name="Campos J."/>
            <person name="Goldberg B."/>
            <person name="Tallon L."/>
            <person name="Sadzewicz L."/>
            <person name="Sengamalay N."/>
            <person name="Ott S."/>
            <person name="Godinez A."/>
            <person name="Nagaraj S."/>
            <person name="Vavikolanu K."/>
            <person name="Vyas G."/>
            <person name="Nadendla S."/>
            <person name="Aluvathingal J."/>
            <person name="Geyer C."/>
            <person name="Nandy P."/>
            <person name="Hobson J."/>
            <person name="Sichtig H."/>
        </authorList>
    </citation>
    <scope>NUCLEOTIDE SEQUENCE</scope>
    <source>
        <strain evidence="1">FDAARGOS_289</strain>
    </source>
</reference>
<dbReference type="AlphaFoldDB" id="A0A1Z3U4E3"/>